<evidence type="ECO:0000313" key="1">
    <source>
        <dbReference type="EMBL" id="RAH99354.1"/>
    </source>
</evidence>
<dbReference type="InterPro" id="IPR025255">
    <property type="entry name" value="DUF4202"/>
</dbReference>
<comment type="caution">
    <text evidence="1">The sequence shown here is derived from an EMBL/GenBank/DDBJ whole genome shotgun (WGS) entry which is preliminary data.</text>
</comment>
<evidence type="ECO:0000313" key="2">
    <source>
        <dbReference type="Proteomes" id="UP000249590"/>
    </source>
</evidence>
<protein>
    <submittedName>
        <fullName evidence="1">DUF4202 domain-containing protein</fullName>
    </submittedName>
</protein>
<dbReference type="RefSeq" id="WP_111349507.1">
    <property type="nucleotide sequence ID" value="NZ_QHHQ01000005.1"/>
</dbReference>
<keyword evidence="2" id="KW-1185">Reference proteome</keyword>
<gene>
    <name evidence="1" type="ORF">DLJ53_22750</name>
</gene>
<organism evidence="1 2">
    <name type="scientific">Acuticoccus sediminis</name>
    <dbReference type="NCBI Taxonomy" id="2184697"/>
    <lineage>
        <taxon>Bacteria</taxon>
        <taxon>Pseudomonadati</taxon>
        <taxon>Pseudomonadota</taxon>
        <taxon>Alphaproteobacteria</taxon>
        <taxon>Hyphomicrobiales</taxon>
        <taxon>Amorphaceae</taxon>
        <taxon>Acuticoccus</taxon>
    </lineage>
</organism>
<dbReference type="EMBL" id="QHHQ01000005">
    <property type="protein sequence ID" value="RAH99354.1"/>
    <property type="molecule type" value="Genomic_DNA"/>
</dbReference>
<reference evidence="1 2" key="1">
    <citation type="submission" date="2018-05" db="EMBL/GenBank/DDBJ databases">
        <title>Acuticoccus sediminis sp. nov., isolated from deep-sea sediment of Indian Ocean.</title>
        <authorList>
            <person name="Liu X."/>
            <person name="Lai Q."/>
            <person name="Du Y."/>
            <person name="Sun F."/>
            <person name="Zhang X."/>
            <person name="Wang S."/>
            <person name="Shao Z."/>
        </authorList>
    </citation>
    <scope>NUCLEOTIDE SEQUENCE [LARGE SCALE GENOMIC DNA]</scope>
    <source>
        <strain evidence="1 2">PTG4-2</strain>
    </source>
</reference>
<dbReference type="PANTHER" id="PTHR41729">
    <property type="entry name" value="GLUTAMYL-TRNA SYNTHETASE"/>
    <property type="match status" value="1"/>
</dbReference>
<dbReference type="OrthoDB" id="9799165at2"/>
<name>A0A8B2NIJ2_9HYPH</name>
<sequence length="188" mass="20930">MSERFERVIAAIDAANAADPNLDEATGRPASVLYGERMSEELDRLAPDAAEAVKIAARGQHIERWTSPRESYPEGRAGYLAWRTDLATFHAGRVTGLMAEAGYDEAERDAVASLLRKEGIKRNPDMQLLEDVICFVFVRHYFTPFAAKHADEDVMRILTKTARKMSAEARARMAEEFDLPPHLAPALA</sequence>
<accession>A0A8B2NIJ2</accession>
<dbReference type="AlphaFoldDB" id="A0A8B2NIJ2"/>
<dbReference type="Pfam" id="PF13875">
    <property type="entry name" value="DUF4202"/>
    <property type="match status" value="1"/>
</dbReference>
<dbReference type="Proteomes" id="UP000249590">
    <property type="component" value="Unassembled WGS sequence"/>
</dbReference>
<dbReference type="PANTHER" id="PTHR41729:SF1">
    <property type="entry name" value="GLUTAMYL-TRNA SYNTHETASE"/>
    <property type="match status" value="1"/>
</dbReference>
<proteinExistence type="predicted"/>